<accession>A0ABN9UJA0</accession>
<keyword evidence="4 7" id="KW-1133">Transmembrane helix</keyword>
<organism evidence="8 9">
    <name type="scientific">Prorocentrum cordatum</name>
    <dbReference type="NCBI Taxonomy" id="2364126"/>
    <lineage>
        <taxon>Eukaryota</taxon>
        <taxon>Sar</taxon>
        <taxon>Alveolata</taxon>
        <taxon>Dinophyceae</taxon>
        <taxon>Prorocentrales</taxon>
        <taxon>Prorocentraceae</taxon>
        <taxon>Prorocentrum</taxon>
    </lineage>
</organism>
<evidence type="ECO:0000256" key="6">
    <source>
        <dbReference type="ARBA" id="ARBA00023136"/>
    </source>
</evidence>
<evidence type="ECO:0000313" key="9">
    <source>
        <dbReference type="Proteomes" id="UP001189429"/>
    </source>
</evidence>
<proteinExistence type="predicted"/>
<evidence type="ECO:0000256" key="3">
    <source>
        <dbReference type="ARBA" id="ARBA00022692"/>
    </source>
</evidence>
<evidence type="ECO:0000256" key="5">
    <source>
        <dbReference type="ARBA" id="ARBA00023065"/>
    </source>
</evidence>
<dbReference type="Pfam" id="PF25539">
    <property type="entry name" value="Bestrophin_2"/>
    <property type="match status" value="1"/>
</dbReference>
<comment type="caution">
    <text evidence="8">The sequence shown here is derived from an EMBL/GenBank/DDBJ whole genome shotgun (WGS) entry which is preliminary data.</text>
</comment>
<keyword evidence="6 7" id="KW-0472">Membrane</keyword>
<keyword evidence="3 7" id="KW-0812">Transmembrane</keyword>
<dbReference type="InterPro" id="IPR044669">
    <property type="entry name" value="YneE/VCCN1/2-like"/>
</dbReference>
<reference evidence="8" key="1">
    <citation type="submission" date="2023-10" db="EMBL/GenBank/DDBJ databases">
        <authorList>
            <person name="Chen Y."/>
            <person name="Shah S."/>
            <person name="Dougan E. K."/>
            <person name="Thang M."/>
            <person name="Chan C."/>
        </authorList>
    </citation>
    <scope>NUCLEOTIDE SEQUENCE [LARGE SCALE GENOMIC DNA]</scope>
</reference>
<name>A0ABN9UJA0_9DINO</name>
<evidence type="ECO:0000256" key="1">
    <source>
        <dbReference type="ARBA" id="ARBA00004141"/>
    </source>
</evidence>
<evidence type="ECO:0000256" key="7">
    <source>
        <dbReference type="SAM" id="Phobius"/>
    </source>
</evidence>
<evidence type="ECO:0008006" key="10">
    <source>
        <dbReference type="Google" id="ProtNLM"/>
    </source>
</evidence>
<evidence type="ECO:0000256" key="2">
    <source>
        <dbReference type="ARBA" id="ARBA00022448"/>
    </source>
</evidence>
<feature type="transmembrane region" description="Helical" evidence="7">
    <location>
        <begin position="25"/>
        <end position="51"/>
    </location>
</feature>
<gene>
    <name evidence="8" type="ORF">PCOR1329_LOCUS48051</name>
</gene>
<dbReference type="Proteomes" id="UP001189429">
    <property type="component" value="Unassembled WGS sequence"/>
</dbReference>
<keyword evidence="9" id="KW-1185">Reference proteome</keyword>
<keyword evidence="2" id="KW-0813">Transport</keyword>
<evidence type="ECO:0000256" key="4">
    <source>
        <dbReference type="ARBA" id="ARBA00022989"/>
    </source>
</evidence>
<dbReference type="EMBL" id="CAUYUJ010015797">
    <property type="protein sequence ID" value="CAK0858184.1"/>
    <property type="molecule type" value="Genomic_DNA"/>
</dbReference>
<comment type="subcellular location">
    <subcellularLocation>
        <location evidence="1">Membrane</location>
        <topology evidence="1">Multi-pass membrane protein</topology>
    </subcellularLocation>
</comment>
<sequence length="160" mass="17951">MKLFPFPYAQVTVCMTFFRMMATPFMAANVCIGSMQAFCICFLLPFVFWALHEVSVELENPFGSDANDLDMQGYQDFCNKRLLLLLHQTNKKVPDLRTDVALSEISIKAVRGETLPLLDAGVTYLAHSRACLLRSDVHEVSDDSSSDLDDVRHARAAGFH</sequence>
<evidence type="ECO:0000313" key="8">
    <source>
        <dbReference type="EMBL" id="CAK0858184.1"/>
    </source>
</evidence>
<protein>
    <recommendedName>
        <fullName evidence="10">Autophagy-related protein 9</fullName>
    </recommendedName>
</protein>
<keyword evidence="5" id="KW-0406">Ion transport</keyword>